<dbReference type="EC" id="2.4.-.-" evidence="2"/>
<evidence type="ECO:0000313" key="3">
    <source>
        <dbReference type="Proteomes" id="UP001235303"/>
    </source>
</evidence>
<feature type="domain" description="Glycosyltransferase 2-like" evidence="1">
    <location>
        <begin position="10"/>
        <end position="170"/>
    </location>
</feature>
<dbReference type="RefSeq" id="WP_283751892.1">
    <property type="nucleotide sequence ID" value="NZ_JAQOSP010000006.1"/>
</dbReference>
<dbReference type="SUPFAM" id="SSF53448">
    <property type="entry name" value="Nucleotide-diphospho-sugar transferases"/>
    <property type="match status" value="1"/>
</dbReference>
<organism evidence="2 3">
    <name type="scientific">Roseofilum acuticapitatum BLCC-M154</name>
    <dbReference type="NCBI Taxonomy" id="3022444"/>
    <lineage>
        <taxon>Bacteria</taxon>
        <taxon>Bacillati</taxon>
        <taxon>Cyanobacteriota</taxon>
        <taxon>Cyanophyceae</taxon>
        <taxon>Desertifilales</taxon>
        <taxon>Desertifilaceae</taxon>
        <taxon>Roseofilum</taxon>
        <taxon>Roseofilum acuticapitatum</taxon>
    </lineage>
</organism>
<dbReference type="PANTHER" id="PTHR22916">
    <property type="entry name" value="GLYCOSYLTRANSFERASE"/>
    <property type="match status" value="1"/>
</dbReference>
<name>A0ABT7AMK9_9CYAN</name>
<keyword evidence="2" id="KW-0808">Transferase</keyword>
<dbReference type="Gene3D" id="3.90.550.10">
    <property type="entry name" value="Spore Coat Polysaccharide Biosynthesis Protein SpsA, Chain A"/>
    <property type="match status" value="1"/>
</dbReference>
<dbReference type="Pfam" id="PF00535">
    <property type="entry name" value="Glycos_transf_2"/>
    <property type="match status" value="1"/>
</dbReference>
<dbReference type="EMBL" id="JAQOSP010000006">
    <property type="protein sequence ID" value="MDJ1168125.1"/>
    <property type="molecule type" value="Genomic_DNA"/>
</dbReference>
<accession>A0ABT7AMK9</accession>
<dbReference type="Proteomes" id="UP001235303">
    <property type="component" value="Unassembled WGS sequence"/>
</dbReference>
<comment type="caution">
    <text evidence="2">The sequence shown here is derived from an EMBL/GenBank/DDBJ whole genome shotgun (WGS) entry which is preliminary data.</text>
</comment>
<keyword evidence="2" id="KW-0328">Glycosyltransferase</keyword>
<dbReference type="PANTHER" id="PTHR22916:SF3">
    <property type="entry name" value="UDP-GLCNAC:BETAGAL BETA-1,3-N-ACETYLGLUCOSAMINYLTRANSFERASE-LIKE PROTEIN 1"/>
    <property type="match status" value="1"/>
</dbReference>
<protein>
    <submittedName>
        <fullName evidence="2">Glycosyltransferase</fullName>
        <ecNumber evidence="2">2.4.-.-</ecNumber>
    </submittedName>
</protein>
<keyword evidence="3" id="KW-1185">Reference proteome</keyword>
<dbReference type="InterPro" id="IPR001173">
    <property type="entry name" value="Glyco_trans_2-like"/>
</dbReference>
<sequence length="296" mass="33989">MNSSQEVTISVALVTCNLPNYLNRCLESIRSQSVQPYEIIVSDDSTPGIAPQNEQIALKWSCRYIKGPRRGLQANLNNVALACQGTHVRIVNDDHIFPEDHFKVIYDAVKQEPESVWILGEYYEYPNPQSHLYLPGEVQPRGFHKAITNFDDCFAISGGSAIIPRKVFNKHRFLEAFGYVCDLEFGPRLNALGYRIQYCPDTYVIHLSHGTVEERIEKRKAVSLKGSFLLSYLAYTCYRPRIAGQIECLSYFFYLAMLTSLHIKDRNFGLSDFWQTWKLGIEYGSLFKQGEYEKII</sequence>
<dbReference type="InterPro" id="IPR029044">
    <property type="entry name" value="Nucleotide-diphossugar_trans"/>
</dbReference>
<gene>
    <name evidence="2" type="ORF">PMG71_01635</name>
</gene>
<reference evidence="2 3" key="1">
    <citation type="submission" date="2023-01" db="EMBL/GenBank/DDBJ databases">
        <title>Novel diversity within Roseofilum (Cyanobacteria; Desertifilaceae) from marine benthic mats with descriptions of four novel species.</title>
        <authorList>
            <person name="Wang Y."/>
            <person name="Berthold D.E."/>
            <person name="Hu J."/>
            <person name="Lefler F.W."/>
            <person name="Laughinghouse H.D. IV."/>
        </authorList>
    </citation>
    <scope>NUCLEOTIDE SEQUENCE [LARGE SCALE GENOMIC DNA]</scope>
    <source>
        <strain evidence="2 3">BLCC-M154</strain>
    </source>
</reference>
<dbReference type="GO" id="GO:0016757">
    <property type="term" value="F:glycosyltransferase activity"/>
    <property type="evidence" value="ECO:0007669"/>
    <property type="project" value="UniProtKB-KW"/>
</dbReference>
<proteinExistence type="predicted"/>
<evidence type="ECO:0000259" key="1">
    <source>
        <dbReference type="Pfam" id="PF00535"/>
    </source>
</evidence>
<evidence type="ECO:0000313" key="2">
    <source>
        <dbReference type="EMBL" id="MDJ1168125.1"/>
    </source>
</evidence>